<feature type="domain" description="HD/PDEase" evidence="1">
    <location>
        <begin position="31"/>
        <end position="159"/>
    </location>
</feature>
<reference evidence="3" key="1">
    <citation type="journal article" date="2020" name="Stud. Mycol.">
        <title>101 Dothideomycetes genomes: A test case for predicting lifestyles and emergence of pathogens.</title>
        <authorList>
            <person name="Haridas S."/>
            <person name="Albert R."/>
            <person name="Binder M."/>
            <person name="Bloem J."/>
            <person name="LaButti K."/>
            <person name="Salamov A."/>
            <person name="Andreopoulos B."/>
            <person name="Baker S."/>
            <person name="Barry K."/>
            <person name="Bills G."/>
            <person name="Bluhm B."/>
            <person name="Cannon C."/>
            <person name="Castanera R."/>
            <person name="Culley D."/>
            <person name="Daum C."/>
            <person name="Ezra D."/>
            <person name="Gonzalez J."/>
            <person name="Henrissat B."/>
            <person name="Kuo A."/>
            <person name="Liang C."/>
            <person name="Lipzen A."/>
            <person name="Lutzoni F."/>
            <person name="Magnuson J."/>
            <person name="Mondo S."/>
            <person name="Nolan M."/>
            <person name="Ohm R."/>
            <person name="Pangilinan J."/>
            <person name="Park H.-J."/>
            <person name="Ramirez L."/>
            <person name="Alfaro M."/>
            <person name="Sun H."/>
            <person name="Tritt A."/>
            <person name="Yoshinaga Y."/>
            <person name="Zwiers L.-H."/>
            <person name="Turgeon B."/>
            <person name="Goodwin S."/>
            <person name="Spatafora J."/>
            <person name="Crous P."/>
            <person name="Grigoriev I."/>
        </authorList>
    </citation>
    <scope>NUCLEOTIDE SEQUENCE [LARGE SCALE GENOMIC DNA]</scope>
    <source>
        <strain evidence="3">CECT 20119</strain>
    </source>
</reference>
<dbReference type="Gene3D" id="1.10.3210.50">
    <property type="match status" value="1"/>
</dbReference>
<organism evidence="2 3">
    <name type="scientific">Elsinoe ampelina</name>
    <dbReference type="NCBI Taxonomy" id="302913"/>
    <lineage>
        <taxon>Eukaryota</taxon>
        <taxon>Fungi</taxon>
        <taxon>Dikarya</taxon>
        <taxon>Ascomycota</taxon>
        <taxon>Pezizomycotina</taxon>
        <taxon>Dothideomycetes</taxon>
        <taxon>Dothideomycetidae</taxon>
        <taxon>Myriangiales</taxon>
        <taxon>Elsinoaceae</taxon>
        <taxon>Elsinoe</taxon>
    </lineage>
</organism>
<dbReference type="Proteomes" id="UP000799538">
    <property type="component" value="Unassembled WGS sequence"/>
</dbReference>
<evidence type="ECO:0000313" key="2">
    <source>
        <dbReference type="EMBL" id="KAF2221400.1"/>
    </source>
</evidence>
<sequence length="220" mass="25029">MAFAGLESAFEEPALLRAVQGTVKEYMSRYDGSHDWDHILRVLSICKKIVRKENAPFGNMAYDPKLVFLAAMCHDLGDHKYAKPGENLDNQIAELLLENGANPELALKVQLVARNVSFSNEVKNPRMMKAVLDQHPELGVVQDADRLDAIGAIGIGRTFTFTGASKPEGSMLETIDHFKEKLERLESMMKTETGRQLARERTERLQMFRQWWDEEYEIAE</sequence>
<gene>
    <name evidence="2" type="ORF">BDZ85DRAFT_202124</name>
</gene>
<dbReference type="InterPro" id="IPR006674">
    <property type="entry name" value="HD_domain"/>
</dbReference>
<dbReference type="EMBL" id="ML992510">
    <property type="protein sequence ID" value="KAF2221400.1"/>
    <property type="molecule type" value="Genomic_DNA"/>
</dbReference>
<dbReference type="SMART" id="SM00471">
    <property type="entry name" value="HDc"/>
    <property type="match status" value="1"/>
</dbReference>
<dbReference type="SUPFAM" id="SSF109604">
    <property type="entry name" value="HD-domain/PDEase-like"/>
    <property type="match status" value="1"/>
</dbReference>
<keyword evidence="3" id="KW-1185">Reference proteome</keyword>
<accession>A0A6A6G7N7</accession>
<proteinExistence type="predicted"/>
<evidence type="ECO:0000259" key="1">
    <source>
        <dbReference type="SMART" id="SM00471"/>
    </source>
</evidence>
<dbReference type="InterPro" id="IPR003607">
    <property type="entry name" value="HD/PDEase_dom"/>
</dbReference>
<dbReference type="PANTHER" id="PTHR33594">
    <property type="entry name" value="SUPERFAMILY HYDROLASE, PUTATIVE (AFU_ORTHOLOGUE AFUA_1G03035)-RELATED"/>
    <property type="match status" value="1"/>
</dbReference>
<name>A0A6A6G7N7_9PEZI</name>
<dbReference type="CDD" id="cd00077">
    <property type="entry name" value="HDc"/>
    <property type="match status" value="1"/>
</dbReference>
<dbReference type="AlphaFoldDB" id="A0A6A6G7N7"/>
<dbReference type="PANTHER" id="PTHR33594:SF1">
    <property type="entry name" value="HD_PDEASE DOMAIN-CONTAINING PROTEIN"/>
    <property type="match status" value="1"/>
</dbReference>
<dbReference type="Pfam" id="PF01966">
    <property type="entry name" value="HD"/>
    <property type="match status" value="1"/>
</dbReference>
<dbReference type="OrthoDB" id="16547at2759"/>
<evidence type="ECO:0000313" key="3">
    <source>
        <dbReference type="Proteomes" id="UP000799538"/>
    </source>
</evidence>
<protein>
    <recommendedName>
        <fullName evidence="1">HD/PDEase domain-containing protein</fullName>
    </recommendedName>
</protein>